<dbReference type="PANTHER" id="PTHR16305">
    <property type="entry name" value="TESTICULAR SOLUBLE ADENYLYL CYCLASE"/>
    <property type="match status" value="1"/>
</dbReference>
<comment type="caution">
    <text evidence="3">The sequence shown here is derived from an EMBL/GenBank/DDBJ whole genome shotgun (WGS) entry which is preliminary data.</text>
</comment>
<name>A0A8T1T3J1_CHESE</name>
<evidence type="ECO:0000313" key="4">
    <source>
        <dbReference type="Proteomes" id="UP000765507"/>
    </source>
</evidence>
<sequence>MLESAAASLYLSNNYMAYLYLKKASGLQELSPLAVFPYLKRPKLKINQFEEATFCSLRGEVCFNMGQIVLAKKLIKRALCFLRKGFPRTWLGAFFQSLLEESKHSAYRTQQRQARHTDRKALAVLQQQIRCLSLLWQLFSLDSTANRKYSRLAALMEINLADASENKVQIISTYMDFSQFSQSMGYKDEWLKYEMMAIQRSSQCNFTFTRERLLMTAQLAQSLAYSKLCLGHLTRSIQLGESILTVCWEGEFIYTNPHTIYRDICMLSSTGFQAHTMCVRLQKTSLHCLVLSVLFKSVFLKNKYAQCIRVLEWLWELATQEENIIVLACFY</sequence>
<dbReference type="PANTHER" id="PTHR16305:SF33">
    <property type="entry name" value="GUANYLATE CYCLASE DOMAIN-CONTAINING PROTEIN"/>
    <property type="match status" value="1"/>
</dbReference>
<dbReference type="AlphaFoldDB" id="A0A8T1T3J1"/>
<evidence type="ECO:0000256" key="2">
    <source>
        <dbReference type="ARBA" id="ARBA00022840"/>
    </source>
</evidence>
<keyword evidence="2" id="KW-0067">ATP-binding</keyword>
<gene>
    <name evidence="3" type="ORF">G0U57_014951</name>
</gene>
<accession>A0A8T1T3J1</accession>
<evidence type="ECO:0000256" key="1">
    <source>
        <dbReference type="ARBA" id="ARBA00022741"/>
    </source>
</evidence>
<reference evidence="3 4" key="1">
    <citation type="journal article" date="2020" name="G3 (Bethesda)">
        <title>Draft Genome of the Common Snapping Turtle, Chelydra serpentina, a Model for Phenotypic Plasticity in Reptiles.</title>
        <authorList>
            <person name="Das D."/>
            <person name="Singh S.K."/>
            <person name="Bierstedt J."/>
            <person name="Erickson A."/>
            <person name="Galli G.L.J."/>
            <person name="Crossley D.A. 2nd"/>
            <person name="Rhen T."/>
        </authorList>
    </citation>
    <scope>NUCLEOTIDE SEQUENCE [LARGE SCALE GENOMIC DNA]</scope>
    <source>
        <strain evidence="3">KW</strain>
    </source>
</reference>
<protein>
    <submittedName>
        <fullName evidence="3">Adenylate cyclase 10, soluble</fullName>
    </submittedName>
</protein>
<dbReference type="EMBL" id="JAHGAV010000044">
    <property type="protein sequence ID" value="KAG6935440.1"/>
    <property type="molecule type" value="Genomic_DNA"/>
</dbReference>
<dbReference type="Proteomes" id="UP000765507">
    <property type="component" value="Unassembled WGS sequence"/>
</dbReference>
<dbReference type="GO" id="GO:0005737">
    <property type="term" value="C:cytoplasm"/>
    <property type="evidence" value="ECO:0007669"/>
    <property type="project" value="TreeGrafter"/>
</dbReference>
<feature type="non-terminal residue" evidence="3">
    <location>
        <position position="331"/>
    </location>
</feature>
<proteinExistence type="predicted"/>
<dbReference type="OrthoDB" id="9415630at2759"/>
<dbReference type="GO" id="GO:0005524">
    <property type="term" value="F:ATP binding"/>
    <property type="evidence" value="ECO:0007669"/>
    <property type="project" value="UniProtKB-KW"/>
</dbReference>
<dbReference type="GO" id="GO:0004016">
    <property type="term" value="F:adenylate cyclase activity"/>
    <property type="evidence" value="ECO:0007669"/>
    <property type="project" value="TreeGrafter"/>
</dbReference>
<keyword evidence="1" id="KW-0547">Nucleotide-binding</keyword>
<organism evidence="3 4">
    <name type="scientific">Chelydra serpentina</name>
    <name type="common">Snapping turtle</name>
    <name type="synonym">Testudo serpentina</name>
    <dbReference type="NCBI Taxonomy" id="8475"/>
    <lineage>
        <taxon>Eukaryota</taxon>
        <taxon>Metazoa</taxon>
        <taxon>Chordata</taxon>
        <taxon>Craniata</taxon>
        <taxon>Vertebrata</taxon>
        <taxon>Euteleostomi</taxon>
        <taxon>Archelosauria</taxon>
        <taxon>Testudinata</taxon>
        <taxon>Testudines</taxon>
        <taxon>Cryptodira</taxon>
        <taxon>Durocryptodira</taxon>
        <taxon>Americhelydia</taxon>
        <taxon>Chelydroidea</taxon>
        <taxon>Chelydridae</taxon>
        <taxon>Chelydra</taxon>
    </lineage>
</organism>
<keyword evidence="4" id="KW-1185">Reference proteome</keyword>
<evidence type="ECO:0000313" key="3">
    <source>
        <dbReference type="EMBL" id="KAG6935440.1"/>
    </source>
</evidence>